<organism evidence="1 2">
    <name type="scientific">Amorphotheca resinae ATCC 22711</name>
    <dbReference type="NCBI Taxonomy" id="857342"/>
    <lineage>
        <taxon>Eukaryota</taxon>
        <taxon>Fungi</taxon>
        <taxon>Dikarya</taxon>
        <taxon>Ascomycota</taxon>
        <taxon>Pezizomycotina</taxon>
        <taxon>Leotiomycetes</taxon>
        <taxon>Helotiales</taxon>
        <taxon>Amorphothecaceae</taxon>
        <taxon>Amorphotheca</taxon>
    </lineage>
</organism>
<accession>A0A2T3BE52</accession>
<dbReference type="GeneID" id="36571382"/>
<keyword evidence="2" id="KW-1185">Reference proteome</keyword>
<sequence length="162" mass="18594">MRQTSRAESLQLHHSRRRRRWKKNLANFSRISPREMTNILETELIHSLPKLVHQAIITVYCPQKYDKMAVLKDPENLNVWLGSTLVSAVRADLRQGSSAFEALNLTSRLSIIVELGGSPTKITDLVPLITNCLIVSIGPSWNCWIFRLLCAPRLYHVYSNVW</sequence>
<dbReference type="RefSeq" id="XP_024725179.1">
    <property type="nucleotide sequence ID" value="XM_024863301.1"/>
</dbReference>
<gene>
    <name evidence="1" type="ORF">M430DRAFT_156744</name>
</gene>
<protein>
    <submittedName>
        <fullName evidence="1">Uncharacterized protein</fullName>
    </submittedName>
</protein>
<name>A0A2T3BE52_AMORE</name>
<dbReference type="AlphaFoldDB" id="A0A2T3BE52"/>
<evidence type="ECO:0000313" key="1">
    <source>
        <dbReference type="EMBL" id="PSS27654.1"/>
    </source>
</evidence>
<reference evidence="1 2" key="1">
    <citation type="journal article" date="2018" name="New Phytol.">
        <title>Comparative genomics and transcriptomics depict ericoid mycorrhizal fungi as versatile saprotrophs and plant mutualists.</title>
        <authorList>
            <person name="Martino E."/>
            <person name="Morin E."/>
            <person name="Grelet G.A."/>
            <person name="Kuo A."/>
            <person name="Kohler A."/>
            <person name="Daghino S."/>
            <person name="Barry K.W."/>
            <person name="Cichocki N."/>
            <person name="Clum A."/>
            <person name="Dockter R.B."/>
            <person name="Hainaut M."/>
            <person name="Kuo R.C."/>
            <person name="LaButti K."/>
            <person name="Lindahl B.D."/>
            <person name="Lindquist E.A."/>
            <person name="Lipzen A."/>
            <person name="Khouja H.R."/>
            <person name="Magnuson J."/>
            <person name="Murat C."/>
            <person name="Ohm R.A."/>
            <person name="Singer S.W."/>
            <person name="Spatafora J.W."/>
            <person name="Wang M."/>
            <person name="Veneault-Fourrey C."/>
            <person name="Henrissat B."/>
            <person name="Grigoriev I.V."/>
            <person name="Martin F.M."/>
            <person name="Perotto S."/>
        </authorList>
    </citation>
    <scope>NUCLEOTIDE SEQUENCE [LARGE SCALE GENOMIC DNA]</scope>
    <source>
        <strain evidence="1 2">ATCC 22711</strain>
    </source>
</reference>
<dbReference type="EMBL" id="KZ679006">
    <property type="protein sequence ID" value="PSS27654.1"/>
    <property type="molecule type" value="Genomic_DNA"/>
</dbReference>
<dbReference type="InParanoid" id="A0A2T3BE52"/>
<evidence type="ECO:0000313" key="2">
    <source>
        <dbReference type="Proteomes" id="UP000241818"/>
    </source>
</evidence>
<dbReference type="Proteomes" id="UP000241818">
    <property type="component" value="Unassembled WGS sequence"/>
</dbReference>
<proteinExistence type="predicted"/>